<name>A0A9J6BPD1_POLVA</name>
<keyword evidence="6" id="KW-1185">Reference proteome</keyword>
<dbReference type="CDD" id="cd13180">
    <property type="entry name" value="RanBD_RanBP3"/>
    <property type="match status" value="1"/>
</dbReference>
<comment type="caution">
    <text evidence="5">The sequence shown here is derived from an EMBL/GenBank/DDBJ whole genome shotgun (WGS) entry which is preliminary data.</text>
</comment>
<sequence length="361" mass="41004">MDNNQAGSRKLFLKPAKSGLQKTEQQQQQTNGSSSSENGNIFNLSNNPFLKCEEDIETKNNEEKVSKETDNADIKAKDLFKPVSTNLFKNATTLSENSNFVFGQNLHERVVIDKTSTTAASTESENKSNDEKDEKTNKLLFSSALSQQPTEKTERRNNDDNAENNTQPISTKKTDDQSEENLSLIEAARRYEEIKSAQKRKFEEVEVITGEEDDKNILEMNCRLFTFDKNNWEERGRGTLRLNDCKNSARVVFRASGSLRLLLNTKVWKDQLCELANSKSLKLTAIDSNGLVKIYLVTGRIEDIDNLYHALSIRIKREKDRTVHKTTENEEEVDETTENANVSNNDDHSLEPVPKKIATTE</sequence>
<dbReference type="Proteomes" id="UP001107558">
    <property type="component" value="Chromosome 3"/>
</dbReference>
<feature type="region of interest" description="Disordered" evidence="3">
    <location>
        <begin position="321"/>
        <end position="361"/>
    </location>
</feature>
<protein>
    <recommendedName>
        <fullName evidence="4">RanBD1 domain-containing protein</fullName>
    </recommendedName>
</protein>
<feature type="region of interest" description="Disordered" evidence="3">
    <location>
        <begin position="1"/>
        <end position="46"/>
    </location>
</feature>
<evidence type="ECO:0000259" key="4">
    <source>
        <dbReference type="PROSITE" id="PS50196"/>
    </source>
</evidence>
<feature type="region of interest" description="Disordered" evidence="3">
    <location>
        <begin position="114"/>
        <end position="180"/>
    </location>
</feature>
<accession>A0A9J6BPD1</accession>
<dbReference type="EMBL" id="JADBJN010000003">
    <property type="protein sequence ID" value="KAG5671618.1"/>
    <property type="molecule type" value="Genomic_DNA"/>
</dbReference>
<organism evidence="5 6">
    <name type="scientific">Polypedilum vanderplanki</name>
    <name type="common">Sleeping chironomid midge</name>
    <dbReference type="NCBI Taxonomy" id="319348"/>
    <lineage>
        <taxon>Eukaryota</taxon>
        <taxon>Metazoa</taxon>
        <taxon>Ecdysozoa</taxon>
        <taxon>Arthropoda</taxon>
        <taxon>Hexapoda</taxon>
        <taxon>Insecta</taxon>
        <taxon>Pterygota</taxon>
        <taxon>Neoptera</taxon>
        <taxon>Endopterygota</taxon>
        <taxon>Diptera</taxon>
        <taxon>Nematocera</taxon>
        <taxon>Chironomoidea</taxon>
        <taxon>Chironomidae</taxon>
        <taxon>Chironominae</taxon>
        <taxon>Polypedilum</taxon>
        <taxon>Polypedilum</taxon>
    </lineage>
</organism>
<proteinExistence type="predicted"/>
<dbReference type="OrthoDB" id="10250354at2759"/>
<dbReference type="GO" id="GO:0006611">
    <property type="term" value="P:protein export from nucleus"/>
    <property type="evidence" value="ECO:0007669"/>
    <property type="project" value="TreeGrafter"/>
</dbReference>
<dbReference type="InterPro" id="IPR011993">
    <property type="entry name" value="PH-like_dom_sf"/>
</dbReference>
<evidence type="ECO:0000256" key="3">
    <source>
        <dbReference type="SAM" id="MobiDB-lite"/>
    </source>
</evidence>
<dbReference type="SUPFAM" id="SSF50729">
    <property type="entry name" value="PH domain-like"/>
    <property type="match status" value="1"/>
</dbReference>
<dbReference type="PROSITE" id="PS50196">
    <property type="entry name" value="RANBD1"/>
    <property type="match status" value="1"/>
</dbReference>
<feature type="domain" description="RanBD1" evidence="4">
    <location>
        <begin position="190"/>
        <end position="270"/>
    </location>
</feature>
<dbReference type="Pfam" id="PF00638">
    <property type="entry name" value="Ran_BP1"/>
    <property type="match status" value="1"/>
</dbReference>
<dbReference type="PANTHER" id="PTHR23138">
    <property type="entry name" value="RAN BINDING PROTEIN"/>
    <property type="match status" value="1"/>
</dbReference>
<dbReference type="AlphaFoldDB" id="A0A9J6BPD1"/>
<feature type="compositionally biased region" description="Basic and acidic residues" evidence="3">
    <location>
        <begin position="124"/>
        <end position="137"/>
    </location>
</feature>
<dbReference type="Gene3D" id="2.30.29.30">
    <property type="entry name" value="Pleckstrin-homology domain (PH domain)/Phosphotyrosine-binding domain (PTB)"/>
    <property type="match status" value="1"/>
</dbReference>
<dbReference type="InterPro" id="IPR000156">
    <property type="entry name" value="Ran_bind_dom"/>
</dbReference>
<dbReference type="SMART" id="SM00160">
    <property type="entry name" value="RanBD"/>
    <property type="match status" value="1"/>
</dbReference>
<evidence type="ECO:0000313" key="6">
    <source>
        <dbReference type="Proteomes" id="UP001107558"/>
    </source>
</evidence>
<reference evidence="5" key="1">
    <citation type="submission" date="2021-03" db="EMBL/GenBank/DDBJ databases">
        <title>Chromosome level genome of the anhydrobiotic midge Polypedilum vanderplanki.</title>
        <authorList>
            <person name="Yoshida Y."/>
            <person name="Kikawada T."/>
            <person name="Gusev O."/>
        </authorList>
    </citation>
    <scope>NUCLEOTIDE SEQUENCE</scope>
    <source>
        <strain evidence="5">NIAS01</strain>
        <tissue evidence="5">Whole body or cell culture</tissue>
    </source>
</reference>
<feature type="compositionally biased region" description="Basic and acidic residues" evidence="3">
    <location>
        <begin position="345"/>
        <end position="354"/>
    </location>
</feature>
<dbReference type="InterPro" id="IPR045255">
    <property type="entry name" value="RanBP1-like"/>
</dbReference>
<dbReference type="PANTHER" id="PTHR23138:SF142">
    <property type="entry name" value="RAN-BINDING PROTEIN 3B-RELATED"/>
    <property type="match status" value="1"/>
</dbReference>
<evidence type="ECO:0000256" key="1">
    <source>
        <dbReference type="ARBA" id="ARBA00004123"/>
    </source>
</evidence>
<evidence type="ECO:0000256" key="2">
    <source>
        <dbReference type="ARBA" id="ARBA00023242"/>
    </source>
</evidence>
<gene>
    <name evidence="5" type="ORF">PVAND_001811</name>
</gene>
<dbReference type="GO" id="GO:0005634">
    <property type="term" value="C:nucleus"/>
    <property type="evidence" value="ECO:0007669"/>
    <property type="project" value="UniProtKB-SubCell"/>
</dbReference>
<keyword evidence="2" id="KW-0539">Nucleus</keyword>
<evidence type="ECO:0000313" key="5">
    <source>
        <dbReference type="EMBL" id="KAG5671618.1"/>
    </source>
</evidence>
<comment type="subcellular location">
    <subcellularLocation>
        <location evidence="1">Nucleus</location>
    </subcellularLocation>
</comment>
<feature type="compositionally biased region" description="Low complexity" evidence="3">
    <location>
        <begin position="17"/>
        <end position="38"/>
    </location>
</feature>
<feature type="compositionally biased region" description="Polar residues" evidence="3">
    <location>
        <begin position="139"/>
        <end position="150"/>
    </location>
</feature>